<reference evidence="7 8" key="1">
    <citation type="submission" date="2016-12" db="EMBL/GenBank/DDBJ databases">
        <title>Comparison of Traditional DNA-DNA Hybridization with In Silico Genomic Analysis.</title>
        <authorList>
            <person name="Nicholson A.C."/>
            <person name="Humrighouse B.W."/>
            <person name="Graziano J."/>
            <person name="Lasker B."/>
            <person name="Whitney A.M."/>
            <person name="Mcquiston J.R."/>
        </authorList>
    </citation>
    <scope>NUCLEOTIDE SEQUENCE [LARGE SCALE GENOMIC DNA]</scope>
    <source>
        <strain evidence="7 8">H2240</strain>
    </source>
</reference>
<organism evidence="7 8">
    <name type="scientific">Haematobacter genomosp. 1</name>
    <dbReference type="NCBI Taxonomy" id="366618"/>
    <lineage>
        <taxon>Bacteria</taxon>
        <taxon>Pseudomonadati</taxon>
        <taxon>Pseudomonadota</taxon>
        <taxon>Alphaproteobacteria</taxon>
        <taxon>Rhodobacterales</taxon>
        <taxon>Paracoccaceae</taxon>
        <taxon>Haematobacter</taxon>
    </lineage>
</organism>
<evidence type="ECO:0000313" key="7">
    <source>
        <dbReference type="EMBL" id="OWJ77143.1"/>
    </source>
</evidence>
<evidence type="ECO:0000256" key="6">
    <source>
        <dbReference type="SAM" id="Phobius"/>
    </source>
</evidence>
<evidence type="ECO:0008006" key="9">
    <source>
        <dbReference type="Google" id="ProtNLM"/>
    </source>
</evidence>
<dbReference type="Pfam" id="PF04610">
    <property type="entry name" value="TrbL"/>
    <property type="match status" value="1"/>
</dbReference>
<name>A0A212AAF9_9RHOB</name>
<comment type="subcellular location">
    <subcellularLocation>
        <location evidence="1">Membrane</location>
        <topology evidence="1">Multi-pass membrane protein</topology>
    </subcellularLocation>
</comment>
<proteinExistence type="inferred from homology"/>
<feature type="transmembrane region" description="Helical" evidence="6">
    <location>
        <begin position="170"/>
        <end position="190"/>
    </location>
</feature>
<evidence type="ECO:0000256" key="3">
    <source>
        <dbReference type="ARBA" id="ARBA00022692"/>
    </source>
</evidence>
<dbReference type="OrthoDB" id="8101026at2"/>
<dbReference type="GO" id="GO:0030255">
    <property type="term" value="P:protein secretion by the type IV secretion system"/>
    <property type="evidence" value="ECO:0007669"/>
    <property type="project" value="InterPro"/>
</dbReference>
<keyword evidence="3 6" id="KW-0812">Transmembrane</keyword>
<dbReference type="EMBL" id="NIPW01000023">
    <property type="protein sequence ID" value="OWJ77143.1"/>
    <property type="molecule type" value="Genomic_DNA"/>
</dbReference>
<feature type="transmembrane region" description="Helical" evidence="6">
    <location>
        <begin position="73"/>
        <end position="98"/>
    </location>
</feature>
<dbReference type="GO" id="GO:0016020">
    <property type="term" value="C:membrane"/>
    <property type="evidence" value="ECO:0007669"/>
    <property type="project" value="UniProtKB-SubCell"/>
</dbReference>
<evidence type="ECO:0000256" key="1">
    <source>
        <dbReference type="ARBA" id="ARBA00004141"/>
    </source>
</evidence>
<evidence type="ECO:0000256" key="2">
    <source>
        <dbReference type="ARBA" id="ARBA00007802"/>
    </source>
</evidence>
<evidence type="ECO:0000256" key="5">
    <source>
        <dbReference type="ARBA" id="ARBA00023136"/>
    </source>
</evidence>
<dbReference type="AlphaFoldDB" id="A0A212AAF9"/>
<keyword evidence="5 6" id="KW-0472">Membrane</keyword>
<dbReference type="InterPro" id="IPR007688">
    <property type="entry name" value="Conjugal_tfr_TrbL/VirB6"/>
</dbReference>
<comment type="caution">
    <text evidence="7">The sequence shown here is derived from an EMBL/GenBank/DDBJ whole genome shotgun (WGS) entry which is preliminary data.</text>
</comment>
<evidence type="ECO:0000313" key="8">
    <source>
        <dbReference type="Proteomes" id="UP000196878"/>
    </source>
</evidence>
<gene>
    <name evidence="7" type="ORF">CDV49_12035</name>
</gene>
<dbReference type="Proteomes" id="UP000196878">
    <property type="component" value="Unassembled WGS sequence"/>
</dbReference>
<keyword evidence="4 6" id="KW-1133">Transmembrane helix</keyword>
<comment type="similarity">
    <text evidence="2">Belongs to the TrbL/VirB6 family.</text>
</comment>
<accession>A0A212AAF9</accession>
<evidence type="ECO:0000256" key="4">
    <source>
        <dbReference type="ARBA" id="ARBA00022989"/>
    </source>
</evidence>
<protein>
    <recommendedName>
        <fullName evidence="9">Conjugal transfer protein TrbL</fullName>
    </recommendedName>
</protein>
<keyword evidence="8" id="KW-1185">Reference proteome</keyword>
<sequence length="280" mass="27737">MTGIRIGLVTTFFGKWANFSLVYDALTNTPAEIGSALLAGLGVEHEGNLYEGLDGVYGKVLDVSNSIAESGGYVSGAISALVIFLIAALMATVAVFVLGIAKIGIAIFGVIASAMIACALFPPTLPIFKAWVKQAITFSFIPLLVTAVSGVVLVLFDFAAPGSLTGISTLGEAISFVVVAMVGTGMLLQVPSMAGSFGQTMVAVGAVAANAYANAKGLPGGARDGGARVVGMVKAGASVSKAFASYVVAPAAAAAGTPAAGAAAVARGLSAAESRKASAK</sequence>
<feature type="transmembrane region" description="Helical" evidence="6">
    <location>
        <begin position="135"/>
        <end position="158"/>
    </location>
</feature>
<feature type="transmembrane region" description="Helical" evidence="6">
    <location>
        <begin position="105"/>
        <end position="123"/>
    </location>
</feature>